<feature type="signal peptide" evidence="2">
    <location>
        <begin position="1"/>
        <end position="25"/>
    </location>
</feature>
<dbReference type="Pfam" id="PF11776">
    <property type="entry name" value="RcnB"/>
    <property type="match status" value="1"/>
</dbReference>
<evidence type="ECO:0000256" key="2">
    <source>
        <dbReference type="SAM" id="SignalP"/>
    </source>
</evidence>
<accession>A0ABM6MC87</accession>
<reference evidence="3 4" key="1">
    <citation type="submission" date="2017-03" db="EMBL/GenBank/DDBJ databases">
        <title>Complete genome sequence of Blastomonas fulva degrading microcsystin LR.</title>
        <authorList>
            <person name="Lee H.-g."/>
            <person name="Jin L."/>
            <person name="oh H.-M."/>
        </authorList>
    </citation>
    <scope>NUCLEOTIDE SEQUENCE [LARGE SCALE GENOMIC DNA]</scope>
    <source>
        <strain evidence="3 4">T2</strain>
    </source>
</reference>
<dbReference type="EMBL" id="CP020083">
    <property type="protein sequence ID" value="ASR53589.1"/>
    <property type="molecule type" value="Genomic_DNA"/>
</dbReference>
<organism evidence="3 4">
    <name type="scientific">Blastomonas fulva</name>
    <dbReference type="NCBI Taxonomy" id="1550728"/>
    <lineage>
        <taxon>Bacteria</taxon>
        <taxon>Pseudomonadati</taxon>
        <taxon>Pseudomonadota</taxon>
        <taxon>Alphaproteobacteria</taxon>
        <taxon>Sphingomonadales</taxon>
        <taxon>Sphingomonadaceae</taxon>
        <taxon>Blastomonas</taxon>
    </lineage>
</organism>
<protein>
    <recommendedName>
        <fullName evidence="5">RcnB family protein</fullName>
    </recommendedName>
</protein>
<evidence type="ECO:0008006" key="5">
    <source>
        <dbReference type="Google" id="ProtNLM"/>
    </source>
</evidence>
<feature type="region of interest" description="Disordered" evidence="1">
    <location>
        <begin position="32"/>
        <end position="82"/>
    </location>
</feature>
<keyword evidence="2" id="KW-0732">Signal</keyword>
<dbReference type="InterPro" id="IPR024572">
    <property type="entry name" value="RcnB"/>
</dbReference>
<evidence type="ECO:0000313" key="3">
    <source>
        <dbReference type="EMBL" id="ASR53589.1"/>
    </source>
</evidence>
<name>A0ABM6MC87_9SPHN</name>
<sequence length="177" mass="21544">MLSKTLIGTLMLATTLPVATVPAFAQSRGEVVRSERDVRQEQRELQRERRDVQDARRYGNARDVREERRDVREQRRDVQEARREYREDLRDYRQYRGTNRQAFRGQNFRANFRYQQFRPGVRIAPNYFGQRYVVNNYRNYRLPNPGARQAWVRHYNDMLLVNQRNGTVIRVIPNFYW</sequence>
<dbReference type="Gene3D" id="3.10.450.160">
    <property type="entry name" value="inner membrane protein cigr"/>
    <property type="match status" value="1"/>
</dbReference>
<keyword evidence="4" id="KW-1185">Reference proteome</keyword>
<proteinExistence type="predicted"/>
<evidence type="ECO:0000313" key="4">
    <source>
        <dbReference type="Proteomes" id="UP000258016"/>
    </source>
</evidence>
<dbReference type="Proteomes" id="UP000258016">
    <property type="component" value="Chromosome"/>
</dbReference>
<evidence type="ECO:0000256" key="1">
    <source>
        <dbReference type="SAM" id="MobiDB-lite"/>
    </source>
</evidence>
<gene>
    <name evidence="3" type="ORF">B5J99_15620</name>
</gene>
<feature type="chain" id="PRO_5045554228" description="RcnB family protein" evidence="2">
    <location>
        <begin position="26"/>
        <end position="177"/>
    </location>
</feature>